<dbReference type="Pfam" id="PF22917">
    <property type="entry name" value="PRISE"/>
    <property type="match status" value="1"/>
</dbReference>
<dbReference type="EMBL" id="JAVRRL010000003">
    <property type="protein sequence ID" value="KAK5117991.1"/>
    <property type="molecule type" value="Genomic_DNA"/>
</dbReference>
<dbReference type="AlphaFoldDB" id="A0AAN7TJA7"/>
<evidence type="ECO:0000313" key="2">
    <source>
        <dbReference type="EMBL" id="KAK5117991.1"/>
    </source>
</evidence>
<reference evidence="2" key="1">
    <citation type="submission" date="2023-08" db="EMBL/GenBank/DDBJ databases">
        <title>Black Yeasts Isolated from many extreme environments.</title>
        <authorList>
            <person name="Coleine C."/>
            <person name="Stajich J.E."/>
            <person name="Selbmann L."/>
        </authorList>
    </citation>
    <scope>NUCLEOTIDE SEQUENCE</scope>
    <source>
        <strain evidence="2">CCFEE 5401</strain>
    </source>
</reference>
<dbReference type="Proteomes" id="UP001310890">
    <property type="component" value="Unassembled WGS sequence"/>
</dbReference>
<evidence type="ECO:0000313" key="3">
    <source>
        <dbReference type="Proteomes" id="UP001310890"/>
    </source>
</evidence>
<dbReference type="PANTHER" id="PTHR32487:SF8">
    <property type="entry name" value="NAD-DEPENDENT EPIMERASE_DEHYDRATASE DOMAIN-CONTAINING PROTEIN"/>
    <property type="match status" value="1"/>
</dbReference>
<protein>
    <recommendedName>
        <fullName evidence="1">PRISE-like Rossmann-fold domain-containing protein</fullName>
    </recommendedName>
</protein>
<name>A0AAN7TJA7_9PEZI</name>
<sequence length="411" mass="46684">MGKHALVFGASGVTGWSFVNELLHDYPKKGIWDSVVAMTNRPLKREDSLWPDDDRLQIVSGVDLLNGSQEDLENALKEKIKGVNNITHVYYLAYKANADMQKELEDAVSMFKRSTIAVDHLCPAMEFVVLQTGAKMYGCHLLDNHPTDYIHVPLSEDQPRLKAPYHDMLFYHPQLDWMTEYAKDKKWSWCDTRPDIIIGFVPNQNFYSLGTVLGIYLALYASVEGKSAECPFPGTSKSWVAKSNDSCSDMIARQSLHLSLHLPIGQKGEGFNVADAKSPESWSTKWPQLCAYFGLRGTGPPKDGVDAPEMRKYINEHIDAWKTLEQQYGLKKGVADSDLTFQGFEYFLMTQFDFDRQYDMTKTYSTPKEAPFTEERSIMEAWGPVFDRMREGKLIPADCRADSPQQVEQAQ</sequence>
<dbReference type="CDD" id="cd08948">
    <property type="entry name" value="5beta-POR_like_SDR_a"/>
    <property type="match status" value="1"/>
</dbReference>
<evidence type="ECO:0000259" key="1">
    <source>
        <dbReference type="Pfam" id="PF22917"/>
    </source>
</evidence>
<dbReference type="InterPro" id="IPR055222">
    <property type="entry name" value="PRISE-like_Rossmann-fold"/>
</dbReference>
<organism evidence="2 3">
    <name type="scientific">Meristemomyces frigidus</name>
    <dbReference type="NCBI Taxonomy" id="1508187"/>
    <lineage>
        <taxon>Eukaryota</taxon>
        <taxon>Fungi</taxon>
        <taxon>Dikarya</taxon>
        <taxon>Ascomycota</taxon>
        <taxon>Pezizomycotina</taxon>
        <taxon>Dothideomycetes</taxon>
        <taxon>Dothideomycetidae</taxon>
        <taxon>Mycosphaerellales</taxon>
        <taxon>Teratosphaeriaceae</taxon>
        <taxon>Meristemomyces</taxon>
    </lineage>
</organism>
<gene>
    <name evidence="2" type="ORF">LTR62_004035</name>
</gene>
<dbReference type="Gene3D" id="3.40.50.720">
    <property type="entry name" value="NAD(P)-binding Rossmann-like Domain"/>
    <property type="match status" value="1"/>
</dbReference>
<dbReference type="InterPro" id="IPR036291">
    <property type="entry name" value="NAD(P)-bd_dom_sf"/>
</dbReference>
<proteinExistence type="predicted"/>
<accession>A0AAN7TJA7</accession>
<feature type="domain" description="PRISE-like Rossmann-fold" evidence="1">
    <location>
        <begin position="5"/>
        <end position="396"/>
    </location>
</feature>
<comment type="caution">
    <text evidence="2">The sequence shown here is derived from an EMBL/GenBank/DDBJ whole genome shotgun (WGS) entry which is preliminary data.</text>
</comment>
<dbReference type="PANTHER" id="PTHR32487">
    <property type="entry name" value="3-OXO-DELTA(4,5)-STEROID 5-BETA-REDUCTASE"/>
    <property type="match status" value="1"/>
</dbReference>
<dbReference type="SUPFAM" id="SSF51735">
    <property type="entry name" value="NAD(P)-binding Rossmann-fold domains"/>
    <property type="match status" value="1"/>
</dbReference>